<dbReference type="EMBL" id="GL192434">
    <property type="protein sequence ID" value="EFB13449.1"/>
    <property type="molecule type" value="Genomic_DNA"/>
</dbReference>
<sequence>LTEMLLEVQNTTGELYLEIGMTEEGFHCFQKAWSNLMEFSTSAIKDKQDFVRQKGRVLNNLAKSATEKYLKENRILECAAEISSLLDNNPRDQATMKYTEGVLIFVAGNTSLAKMRFQECLNIRRSLFGEKSILVGEIMEFLADLLFFLSGDIVKEGFQRKQAIEYYKQVIQIKENAGTFANSSLVRKQLSISLSDTLCKL</sequence>
<dbReference type="InterPro" id="IPR011990">
    <property type="entry name" value="TPR-like_helical_dom_sf"/>
</dbReference>
<dbReference type="Gene3D" id="1.25.40.10">
    <property type="entry name" value="Tetratricopeptide repeat domain"/>
    <property type="match status" value="1"/>
</dbReference>
<feature type="non-terminal residue" evidence="1">
    <location>
        <position position="201"/>
    </location>
</feature>
<proteinExistence type="predicted"/>
<protein>
    <submittedName>
        <fullName evidence="1">Uncharacterized protein</fullName>
    </submittedName>
</protein>
<dbReference type="AlphaFoldDB" id="D2H1S6"/>
<gene>
    <name evidence="1" type="ORF">PANDA_003509</name>
</gene>
<reference evidence="1" key="1">
    <citation type="journal article" date="2010" name="Nature">
        <title>The sequence and de novo assembly of the giant panda genome.</title>
        <authorList>
            <person name="Li R."/>
            <person name="Fan W."/>
            <person name="Tian G."/>
            <person name="Zhu H."/>
            <person name="He L."/>
            <person name="Cai J."/>
            <person name="Huang Q."/>
            <person name="Cai Q."/>
            <person name="Li B."/>
            <person name="Bai Y."/>
            <person name="Zhang Z."/>
            <person name="Zhang Y."/>
            <person name="Wang W."/>
            <person name="Li J."/>
            <person name="Wei F."/>
            <person name="Li H."/>
            <person name="Jian M."/>
            <person name="Li J."/>
            <person name="Zhang Z."/>
            <person name="Nielsen R."/>
            <person name="Li D."/>
            <person name="Gu W."/>
            <person name="Yang Z."/>
            <person name="Xuan Z."/>
            <person name="Ryder O.A."/>
            <person name="Leung F.C."/>
            <person name="Zhou Y."/>
            <person name="Cao J."/>
            <person name="Sun X."/>
            <person name="Fu Y."/>
            <person name="Fang X."/>
            <person name="Guo X."/>
            <person name="Wang B."/>
            <person name="Hou R."/>
            <person name="Shen F."/>
            <person name="Mu B."/>
            <person name="Ni P."/>
            <person name="Lin R."/>
            <person name="Qian W."/>
            <person name="Wang G."/>
            <person name="Yu C."/>
            <person name="Nie W."/>
            <person name="Wang J."/>
            <person name="Wu Z."/>
            <person name="Liang H."/>
            <person name="Min J."/>
            <person name="Wu Q."/>
            <person name="Cheng S."/>
            <person name="Ruan J."/>
            <person name="Wang M."/>
            <person name="Shi Z."/>
            <person name="Wen M."/>
            <person name="Liu B."/>
            <person name="Ren X."/>
            <person name="Zheng H."/>
            <person name="Dong D."/>
            <person name="Cook K."/>
            <person name="Shan G."/>
            <person name="Zhang H."/>
            <person name="Kosiol C."/>
            <person name="Xie X."/>
            <person name="Lu Z."/>
            <person name="Zheng H."/>
            <person name="Li Y."/>
            <person name="Steiner C.C."/>
            <person name="Lam T.T."/>
            <person name="Lin S."/>
            <person name="Zhang Q."/>
            <person name="Li G."/>
            <person name="Tian J."/>
            <person name="Gong T."/>
            <person name="Liu H."/>
            <person name="Zhang D."/>
            <person name="Fang L."/>
            <person name="Ye C."/>
            <person name="Zhang J."/>
            <person name="Hu W."/>
            <person name="Xu A."/>
            <person name="Ren Y."/>
            <person name="Zhang G."/>
            <person name="Bruford M.W."/>
            <person name="Li Q."/>
            <person name="Ma L."/>
            <person name="Guo Y."/>
            <person name="An N."/>
            <person name="Hu Y."/>
            <person name="Zheng Y."/>
            <person name="Shi Y."/>
            <person name="Li Z."/>
            <person name="Liu Q."/>
            <person name="Chen Y."/>
            <person name="Zhao J."/>
            <person name="Qu N."/>
            <person name="Zhao S."/>
            <person name="Tian F."/>
            <person name="Wang X."/>
            <person name="Wang H."/>
            <person name="Xu L."/>
            <person name="Liu X."/>
            <person name="Vinar T."/>
            <person name="Wang Y."/>
            <person name="Lam T.W."/>
            <person name="Yiu S.M."/>
            <person name="Liu S."/>
            <person name="Zhang H."/>
            <person name="Li D."/>
            <person name="Huang Y."/>
            <person name="Wang X."/>
            <person name="Yang G."/>
            <person name="Jiang Z."/>
            <person name="Wang J."/>
            <person name="Qin N."/>
            <person name="Li L."/>
            <person name="Li J."/>
            <person name="Bolund L."/>
            <person name="Kristiansen K."/>
            <person name="Wong G.K."/>
            <person name="Olson M."/>
            <person name="Zhang X."/>
            <person name="Li S."/>
            <person name="Yang H."/>
            <person name="Wang J."/>
            <person name="Wang J."/>
        </authorList>
    </citation>
    <scope>NUCLEOTIDE SEQUENCE [LARGE SCALE GENOMIC DNA]</scope>
</reference>
<organism evidence="1">
    <name type="scientific">Ailuropoda melanoleuca</name>
    <name type="common">Giant panda</name>
    <dbReference type="NCBI Taxonomy" id="9646"/>
    <lineage>
        <taxon>Eukaryota</taxon>
        <taxon>Metazoa</taxon>
        <taxon>Chordata</taxon>
        <taxon>Craniata</taxon>
        <taxon>Vertebrata</taxon>
        <taxon>Euteleostomi</taxon>
        <taxon>Mammalia</taxon>
        <taxon>Eutheria</taxon>
        <taxon>Laurasiatheria</taxon>
        <taxon>Carnivora</taxon>
        <taxon>Caniformia</taxon>
        <taxon>Ursidae</taxon>
        <taxon>Ailuropoda</taxon>
    </lineage>
</organism>
<dbReference type="SUPFAM" id="SSF48452">
    <property type="entry name" value="TPR-like"/>
    <property type="match status" value="1"/>
</dbReference>
<evidence type="ECO:0000313" key="1">
    <source>
        <dbReference type="EMBL" id="EFB13449.1"/>
    </source>
</evidence>
<dbReference type="InParanoid" id="D2H1S6"/>
<name>D2H1S6_AILME</name>
<accession>D2H1S6</accession>
<feature type="non-terminal residue" evidence="1">
    <location>
        <position position="1"/>
    </location>
</feature>